<evidence type="ECO:0000256" key="1">
    <source>
        <dbReference type="ARBA" id="ARBA00022679"/>
    </source>
</evidence>
<keyword evidence="2 4" id="KW-0548">Nucleotidyltransferase</keyword>
<gene>
    <name evidence="4" type="ORF">R2D22_05280</name>
</gene>
<proteinExistence type="predicted"/>
<protein>
    <submittedName>
        <fullName evidence="4">Adenylyltransferase/cytidyltransferase family protein</fullName>
    </submittedName>
</protein>
<organism evidence="4 5">
    <name type="scientific">Streptomyces solicathayae</name>
    <dbReference type="NCBI Taxonomy" id="3081768"/>
    <lineage>
        <taxon>Bacteria</taxon>
        <taxon>Bacillati</taxon>
        <taxon>Actinomycetota</taxon>
        <taxon>Actinomycetes</taxon>
        <taxon>Kitasatosporales</taxon>
        <taxon>Streptomycetaceae</taxon>
        <taxon>Streptomyces</taxon>
    </lineage>
</organism>
<dbReference type="PANTHER" id="PTHR43793:SF1">
    <property type="entry name" value="FAD SYNTHASE"/>
    <property type="match status" value="1"/>
</dbReference>
<name>A0ABZ0M433_9ACTN</name>
<evidence type="ECO:0000313" key="5">
    <source>
        <dbReference type="Proteomes" id="UP001301731"/>
    </source>
</evidence>
<dbReference type="InterPro" id="IPR004821">
    <property type="entry name" value="Cyt_trans-like"/>
</dbReference>
<dbReference type="Gene3D" id="3.40.50.620">
    <property type="entry name" value="HUPs"/>
    <property type="match status" value="1"/>
</dbReference>
<evidence type="ECO:0000256" key="2">
    <source>
        <dbReference type="ARBA" id="ARBA00022695"/>
    </source>
</evidence>
<dbReference type="RefSeq" id="WP_318109577.1">
    <property type="nucleotide sequence ID" value="NZ_CP137573.1"/>
</dbReference>
<keyword evidence="5" id="KW-1185">Reference proteome</keyword>
<dbReference type="EMBL" id="CP137573">
    <property type="protein sequence ID" value="WOX26542.1"/>
    <property type="molecule type" value="Genomic_DNA"/>
</dbReference>
<feature type="domain" description="Cytidyltransferase-like" evidence="3">
    <location>
        <begin position="11"/>
        <end position="137"/>
    </location>
</feature>
<dbReference type="InterPro" id="IPR014729">
    <property type="entry name" value="Rossmann-like_a/b/a_fold"/>
</dbReference>
<evidence type="ECO:0000313" key="4">
    <source>
        <dbReference type="EMBL" id="WOX26542.1"/>
    </source>
</evidence>
<keyword evidence="1" id="KW-0808">Transferase</keyword>
<dbReference type="NCBIfam" id="TIGR00125">
    <property type="entry name" value="cyt_tran_rel"/>
    <property type="match status" value="1"/>
</dbReference>
<dbReference type="Proteomes" id="UP001301731">
    <property type="component" value="Chromosome"/>
</dbReference>
<accession>A0ABZ0M433</accession>
<dbReference type="Pfam" id="PF01467">
    <property type="entry name" value="CTP_transf_like"/>
    <property type="match status" value="1"/>
</dbReference>
<dbReference type="SUPFAM" id="SSF52374">
    <property type="entry name" value="Nucleotidylyl transferase"/>
    <property type="match status" value="1"/>
</dbReference>
<reference evidence="4 5" key="1">
    <citation type="submission" date="2023-10" db="EMBL/GenBank/DDBJ databases">
        <title>The genome sequence of Streptomyces sp. HUAS YS2.</title>
        <authorList>
            <person name="Mo P."/>
        </authorList>
    </citation>
    <scope>NUCLEOTIDE SEQUENCE [LARGE SCALE GENOMIC DNA]</scope>
    <source>
        <strain evidence="4 5">HUAS YS2</strain>
    </source>
</reference>
<evidence type="ECO:0000259" key="3">
    <source>
        <dbReference type="Pfam" id="PF01467"/>
    </source>
</evidence>
<dbReference type="InterPro" id="IPR050385">
    <property type="entry name" value="Archaeal_FAD_synthase"/>
</dbReference>
<dbReference type="GO" id="GO:0016779">
    <property type="term" value="F:nucleotidyltransferase activity"/>
    <property type="evidence" value="ECO:0007669"/>
    <property type="project" value="UniProtKB-KW"/>
</dbReference>
<dbReference type="PANTHER" id="PTHR43793">
    <property type="entry name" value="FAD SYNTHASE"/>
    <property type="match status" value="1"/>
</dbReference>
<sequence>MAADRPYRVGYAPGAYDLFHIGHLNILRHARSRCDYLVAGVVSDEMAELAKGRRPMIPLVERLEIVRSVKYVDAAFVETVPDKLETWKQVRFDVLFKGDDWRGTPKGDRLEKDFAGVGVEVVYFPYTVHTSSTQLRRALDLLTQEAESGPAAGVSDGLRSVPGTTS</sequence>